<keyword evidence="5 6" id="KW-0349">Heme</keyword>
<comment type="cofactor">
    <cofactor evidence="1 5">
        <name>heme</name>
        <dbReference type="ChEBI" id="CHEBI:30413"/>
    </cofactor>
</comment>
<evidence type="ECO:0000256" key="1">
    <source>
        <dbReference type="ARBA" id="ARBA00001971"/>
    </source>
</evidence>
<dbReference type="GeneID" id="27334017"/>
<dbReference type="InterPro" id="IPR036396">
    <property type="entry name" value="Cyt_P450_sf"/>
</dbReference>
<proteinExistence type="inferred from homology"/>
<dbReference type="HOGENOM" id="CLU_001570_14_0_1"/>
<evidence type="ECO:0000256" key="4">
    <source>
        <dbReference type="ARBA" id="ARBA00023004"/>
    </source>
</evidence>
<evidence type="ECO:0000256" key="6">
    <source>
        <dbReference type="RuleBase" id="RU000461"/>
    </source>
</evidence>
<dbReference type="PRINTS" id="PR00385">
    <property type="entry name" value="P450"/>
</dbReference>
<dbReference type="PRINTS" id="PR00463">
    <property type="entry name" value="EP450I"/>
</dbReference>
<keyword evidence="2 5" id="KW-0479">Metal-binding</keyword>
<dbReference type="GO" id="GO:0004497">
    <property type="term" value="F:monooxygenase activity"/>
    <property type="evidence" value="ECO:0007669"/>
    <property type="project" value="UniProtKB-KW"/>
</dbReference>
<protein>
    <recommendedName>
        <fullName evidence="9">Pisatin demethylase</fullName>
    </recommendedName>
</protein>
<dbReference type="Gene3D" id="1.10.630.10">
    <property type="entry name" value="Cytochrome P450"/>
    <property type="match status" value="1"/>
</dbReference>
<sequence>MALDDTFCAFASARTLFDVTKYMQFCAFDIIGEITVGKSFDYLKKRTDFNGIMKALDDSSQYACRVGLFHGLHSKLAAVASTFHAPIPFDVISKYLKYHIEGRQNGTLESSREDFLTKLLRLRELGKLEDADVFTTLGANIAAGSETTGLTLSAIVYYLSRHPEHVAALRKEARHAYEAGRVSNPITYAEARDLPFLNAVIMEALRLHPATNQIMSRVVPPAGTHIAGKFFPGGTEVGVNSWVLHYDGSLFGDDCSEFRPERWLSGSEEQLRRMNRHWIPFGSGARTCIGKNISLLEITKIIPQIYRKFDFELEDPKEEWSCAGYWFVKPSFNCRVVMRDVNDRF</sequence>
<reference evidence="7 8" key="1">
    <citation type="submission" date="2015-01" db="EMBL/GenBank/DDBJ databases">
        <title>The Genome Sequence of Exophiala spinifera CBS89968.</title>
        <authorList>
            <consortium name="The Broad Institute Genomics Platform"/>
            <person name="Cuomo C."/>
            <person name="de Hoog S."/>
            <person name="Gorbushina A."/>
            <person name="Stielow B."/>
            <person name="Teixiera M."/>
            <person name="Abouelleil A."/>
            <person name="Chapman S.B."/>
            <person name="Priest M."/>
            <person name="Young S.K."/>
            <person name="Wortman J."/>
            <person name="Nusbaum C."/>
            <person name="Birren B."/>
        </authorList>
    </citation>
    <scope>NUCLEOTIDE SEQUENCE [LARGE SCALE GENOMIC DNA]</scope>
    <source>
        <strain evidence="7 8">CBS 89968</strain>
    </source>
</reference>
<dbReference type="GO" id="GO:0020037">
    <property type="term" value="F:heme binding"/>
    <property type="evidence" value="ECO:0007669"/>
    <property type="project" value="InterPro"/>
</dbReference>
<dbReference type="VEuPathDB" id="FungiDB:PV08_06934"/>
<dbReference type="Proteomes" id="UP000053328">
    <property type="component" value="Unassembled WGS sequence"/>
</dbReference>
<dbReference type="EMBL" id="KN847496">
    <property type="protein sequence ID" value="KIW14153.1"/>
    <property type="molecule type" value="Genomic_DNA"/>
</dbReference>
<keyword evidence="3 6" id="KW-0560">Oxidoreductase</keyword>
<feature type="binding site" description="axial binding residue" evidence="5">
    <location>
        <position position="288"/>
    </location>
    <ligand>
        <name>heme</name>
        <dbReference type="ChEBI" id="CHEBI:30413"/>
    </ligand>
    <ligandPart>
        <name>Fe</name>
        <dbReference type="ChEBI" id="CHEBI:18248"/>
    </ligandPart>
</feature>
<dbReference type="GO" id="GO:0005506">
    <property type="term" value="F:iron ion binding"/>
    <property type="evidence" value="ECO:0007669"/>
    <property type="project" value="InterPro"/>
</dbReference>
<dbReference type="OrthoDB" id="3934656at2759"/>
<dbReference type="PANTHER" id="PTHR24305">
    <property type="entry name" value="CYTOCHROME P450"/>
    <property type="match status" value="1"/>
</dbReference>
<dbReference type="PANTHER" id="PTHR24305:SF190">
    <property type="entry name" value="P450, PUTATIVE (EUROFUNG)-RELATED"/>
    <property type="match status" value="1"/>
</dbReference>
<dbReference type="SUPFAM" id="SSF48264">
    <property type="entry name" value="Cytochrome P450"/>
    <property type="match status" value="1"/>
</dbReference>
<evidence type="ECO:0008006" key="9">
    <source>
        <dbReference type="Google" id="ProtNLM"/>
    </source>
</evidence>
<dbReference type="STRING" id="91928.A0A0D2B5G7"/>
<dbReference type="InterPro" id="IPR050121">
    <property type="entry name" value="Cytochrome_P450_monoxygenase"/>
</dbReference>
<name>A0A0D2B5G7_9EURO</name>
<dbReference type="InterPro" id="IPR002401">
    <property type="entry name" value="Cyt_P450_E_grp-I"/>
</dbReference>
<evidence type="ECO:0000256" key="5">
    <source>
        <dbReference type="PIRSR" id="PIRSR602401-1"/>
    </source>
</evidence>
<dbReference type="InterPro" id="IPR017972">
    <property type="entry name" value="Cyt_P450_CS"/>
</dbReference>
<evidence type="ECO:0000313" key="8">
    <source>
        <dbReference type="Proteomes" id="UP000053328"/>
    </source>
</evidence>
<dbReference type="InterPro" id="IPR001128">
    <property type="entry name" value="Cyt_P450"/>
</dbReference>
<comment type="similarity">
    <text evidence="6">Belongs to the cytochrome P450 family.</text>
</comment>
<keyword evidence="8" id="KW-1185">Reference proteome</keyword>
<accession>A0A0D2B5G7</accession>
<keyword evidence="4 5" id="KW-0408">Iron</keyword>
<dbReference type="AlphaFoldDB" id="A0A0D2B5G7"/>
<dbReference type="PROSITE" id="PS00086">
    <property type="entry name" value="CYTOCHROME_P450"/>
    <property type="match status" value="1"/>
</dbReference>
<dbReference type="Pfam" id="PF00067">
    <property type="entry name" value="p450"/>
    <property type="match status" value="1"/>
</dbReference>
<gene>
    <name evidence="7" type="ORF">PV08_06934</name>
</gene>
<keyword evidence="6" id="KW-0503">Monooxygenase</keyword>
<dbReference type="RefSeq" id="XP_016234369.1">
    <property type="nucleotide sequence ID" value="XM_016381267.1"/>
</dbReference>
<evidence type="ECO:0000313" key="7">
    <source>
        <dbReference type="EMBL" id="KIW14153.1"/>
    </source>
</evidence>
<organism evidence="7 8">
    <name type="scientific">Exophiala spinifera</name>
    <dbReference type="NCBI Taxonomy" id="91928"/>
    <lineage>
        <taxon>Eukaryota</taxon>
        <taxon>Fungi</taxon>
        <taxon>Dikarya</taxon>
        <taxon>Ascomycota</taxon>
        <taxon>Pezizomycotina</taxon>
        <taxon>Eurotiomycetes</taxon>
        <taxon>Chaetothyriomycetidae</taxon>
        <taxon>Chaetothyriales</taxon>
        <taxon>Herpotrichiellaceae</taxon>
        <taxon>Exophiala</taxon>
    </lineage>
</organism>
<dbReference type="GO" id="GO:0016705">
    <property type="term" value="F:oxidoreductase activity, acting on paired donors, with incorporation or reduction of molecular oxygen"/>
    <property type="evidence" value="ECO:0007669"/>
    <property type="project" value="InterPro"/>
</dbReference>
<evidence type="ECO:0000256" key="2">
    <source>
        <dbReference type="ARBA" id="ARBA00022723"/>
    </source>
</evidence>
<evidence type="ECO:0000256" key="3">
    <source>
        <dbReference type="ARBA" id="ARBA00023002"/>
    </source>
</evidence>